<reference evidence="1" key="1">
    <citation type="submission" date="2018-06" db="EMBL/GenBank/DDBJ databases">
        <title>Paenibacillus xerothermodurans sp. nov. an extremely dry heat resistant spore forming bacterium isolated from the soil of Cape Canaveral, Florida.</title>
        <authorList>
            <person name="Seuylemezian A."/>
            <person name="Kaur N."/>
            <person name="Patil P."/>
            <person name="Patil P."/>
            <person name="Mayilraj S."/>
            <person name="Vaishampayan P."/>
        </authorList>
    </citation>
    <scope>NUCLEOTIDE SEQUENCE [LARGE SCALE GENOMIC DNA]</scope>
    <source>
        <strain evidence="1">ATCC 27380</strain>
    </source>
</reference>
<dbReference type="AlphaFoldDB" id="A0A2W1NHI0"/>
<keyword evidence="2" id="KW-1185">Reference proteome</keyword>
<evidence type="ECO:0000313" key="1">
    <source>
        <dbReference type="EMBL" id="PZE22591.1"/>
    </source>
</evidence>
<proteinExistence type="predicted"/>
<sequence length="77" mass="8767">MTTEILFHDQKIPVRFISSDQKAIPLLIQSLERNRTQPARVEVTKGREAQINLIELVGNCALLYTSAAKECIRLPLY</sequence>
<dbReference type="OrthoDB" id="2625435at2"/>
<name>A0A2W1NHI0_PAEXE</name>
<comment type="caution">
    <text evidence="1">The sequence shown here is derived from an EMBL/GenBank/DDBJ whole genome shotgun (WGS) entry which is preliminary data.</text>
</comment>
<organism evidence="1 2">
    <name type="scientific">Paenibacillus xerothermodurans</name>
    <dbReference type="NCBI Taxonomy" id="1977292"/>
    <lineage>
        <taxon>Bacteria</taxon>
        <taxon>Bacillati</taxon>
        <taxon>Bacillota</taxon>
        <taxon>Bacilli</taxon>
        <taxon>Bacillales</taxon>
        <taxon>Paenibacillaceae</taxon>
        <taxon>Paenibacillus</taxon>
    </lineage>
</organism>
<evidence type="ECO:0000313" key="2">
    <source>
        <dbReference type="Proteomes" id="UP000214746"/>
    </source>
</evidence>
<protein>
    <submittedName>
        <fullName evidence="1">Uncharacterized protein</fullName>
    </submittedName>
</protein>
<dbReference type="RefSeq" id="WP_089198361.1">
    <property type="nucleotide sequence ID" value="NZ_NHRJ02000001.1"/>
</dbReference>
<dbReference type="EMBL" id="NHRJ02000001">
    <property type="protein sequence ID" value="PZE22591.1"/>
    <property type="molecule type" value="Genomic_DNA"/>
</dbReference>
<gene>
    <name evidence="1" type="ORF">CBW46_002095</name>
</gene>
<accession>A0A2W1NHI0</accession>
<dbReference type="Proteomes" id="UP000214746">
    <property type="component" value="Unassembled WGS sequence"/>
</dbReference>